<gene>
    <name evidence="2" type="ORF">RJ640_005434</name>
</gene>
<accession>A0AA88QP85</accession>
<dbReference type="Proteomes" id="UP001187471">
    <property type="component" value="Unassembled WGS sequence"/>
</dbReference>
<comment type="caution">
    <text evidence="2">The sequence shown here is derived from an EMBL/GenBank/DDBJ whole genome shotgun (WGS) entry which is preliminary data.</text>
</comment>
<evidence type="ECO:0000313" key="2">
    <source>
        <dbReference type="EMBL" id="KAK2966455.1"/>
    </source>
</evidence>
<dbReference type="AlphaFoldDB" id="A0AA88QP85"/>
<evidence type="ECO:0000313" key="3">
    <source>
        <dbReference type="Proteomes" id="UP001187471"/>
    </source>
</evidence>
<evidence type="ECO:0000256" key="1">
    <source>
        <dbReference type="SAM" id="MobiDB-lite"/>
    </source>
</evidence>
<organism evidence="2 3">
    <name type="scientific">Escallonia rubra</name>
    <dbReference type="NCBI Taxonomy" id="112253"/>
    <lineage>
        <taxon>Eukaryota</taxon>
        <taxon>Viridiplantae</taxon>
        <taxon>Streptophyta</taxon>
        <taxon>Embryophyta</taxon>
        <taxon>Tracheophyta</taxon>
        <taxon>Spermatophyta</taxon>
        <taxon>Magnoliopsida</taxon>
        <taxon>eudicotyledons</taxon>
        <taxon>Gunneridae</taxon>
        <taxon>Pentapetalae</taxon>
        <taxon>asterids</taxon>
        <taxon>campanulids</taxon>
        <taxon>Escalloniales</taxon>
        <taxon>Escalloniaceae</taxon>
        <taxon>Escallonia</taxon>
    </lineage>
</organism>
<sequence>MLGGSNHFRDGTFLVSITGEEVPSVCLGPGTAGVEGVAGREAGGGEDAGELVGEDGDVDAGAAGDEAEGLGGRGGGCGETYASTDLLGDRVVLVGAEILDVDAEGAEVGDGGVLDGRAEAVCSGYDLEVAVGGGVLSHKPAVVWCGL</sequence>
<reference evidence="2" key="1">
    <citation type="submission" date="2022-12" db="EMBL/GenBank/DDBJ databases">
        <title>Draft genome assemblies for two species of Escallonia (Escalloniales).</title>
        <authorList>
            <person name="Chanderbali A."/>
            <person name="Dervinis C."/>
            <person name="Anghel I."/>
            <person name="Soltis D."/>
            <person name="Soltis P."/>
            <person name="Zapata F."/>
        </authorList>
    </citation>
    <scope>NUCLEOTIDE SEQUENCE</scope>
    <source>
        <strain evidence="2">UCBG92.1500</strain>
        <tissue evidence="2">Leaf</tissue>
    </source>
</reference>
<feature type="region of interest" description="Disordered" evidence="1">
    <location>
        <begin position="38"/>
        <end position="76"/>
    </location>
</feature>
<proteinExistence type="predicted"/>
<feature type="compositionally biased region" description="Acidic residues" evidence="1">
    <location>
        <begin position="47"/>
        <end position="58"/>
    </location>
</feature>
<dbReference type="EMBL" id="JAVXUO010003125">
    <property type="protein sequence ID" value="KAK2966455.1"/>
    <property type="molecule type" value="Genomic_DNA"/>
</dbReference>
<name>A0AA88QP85_9ASTE</name>
<protein>
    <submittedName>
        <fullName evidence="2">Uncharacterized protein</fullName>
    </submittedName>
</protein>
<keyword evidence="3" id="KW-1185">Reference proteome</keyword>